<dbReference type="InterPro" id="IPR019794">
    <property type="entry name" value="Peroxidases_AS"/>
</dbReference>
<dbReference type="PANTHER" id="PTHR31388">
    <property type="entry name" value="PEROXIDASE 72-RELATED"/>
    <property type="match status" value="1"/>
</dbReference>
<dbReference type="InterPro" id="IPR000823">
    <property type="entry name" value="Peroxidase_pln"/>
</dbReference>
<evidence type="ECO:0000256" key="15">
    <source>
        <dbReference type="PIRSR" id="PIRSR600823-4"/>
    </source>
</evidence>
<dbReference type="AlphaFoldDB" id="A0A4S8K9H5"/>
<feature type="binding site" evidence="14">
    <location>
        <position position="317"/>
    </location>
    <ligand>
        <name>Ca(2+)</name>
        <dbReference type="ChEBI" id="CHEBI:29108"/>
        <label>2</label>
    </ligand>
</feature>
<accession>A0A4S8K9H5</accession>
<feature type="disulfide bond" evidence="16">
    <location>
        <begin position="171"/>
        <end position="386"/>
    </location>
</feature>
<feature type="binding site" evidence="14">
    <location>
        <position position="312"/>
    </location>
    <ligand>
        <name>Ca(2+)</name>
        <dbReference type="ChEBI" id="CHEBI:29108"/>
        <label>2</label>
    </ligand>
</feature>
<dbReference type="FunFam" id="1.10.520.10:FF:000001">
    <property type="entry name" value="Peroxidase"/>
    <property type="match status" value="1"/>
</dbReference>
<feature type="binding site" evidence="14">
    <location>
        <position position="124"/>
    </location>
    <ligand>
        <name>Ca(2+)</name>
        <dbReference type="ChEBI" id="CHEBI:29108"/>
        <label>1</label>
    </ligand>
</feature>
<reference evidence="19 20" key="1">
    <citation type="journal article" date="2019" name="Nat. Plants">
        <title>Genome sequencing of Musa balbisiana reveals subgenome evolution and function divergence in polyploid bananas.</title>
        <authorList>
            <person name="Yao X."/>
        </authorList>
    </citation>
    <scope>NUCLEOTIDE SEQUENCE [LARGE SCALE GENOMIC DNA]</scope>
    <source>
        <strain evidence="20">cv. DH-PKW</strain>
        <tissue evidence="19">Leaves</tissue>
    </source>
</reference>
<evidence type="ECO:0000256" key="6">
    <source>
        <dbReference type="ARBA" id="ARBA00022837"/>
    </source>
</evidence>
<evidence type="ECO:0000313" key="19">
    <source>
        <dbReference type="EMBL" id="THU71686.1"/>
    </source>
</evidence>
<dbReference type="PANTHER" id="PTHR31388:SF28">
    <property type="entry name" value="PEROXIDASE 40"/>
    <property type="match status" value="1"/>
</dbReference>
<evidence type="ECO:0000256" key="14">
    <source>
        <dbReference type="PIRSR" id="PIRSR600823-3"/>
    </source>
</evidence>
<evidence type="ECO:0000256" key="17">
    <source>
        <dbReference type="RuleBase" id="RU004241"/>
    </source>
</evidence>
<feature type="binding site" evidence="14">
    <location>
        <position position="138"/>
    </location>
    <ligand>
        <name>Ca(2+)</name>
        <dbReference type="ChEBI" id="CHEBI:29108"/>
        <label>1</label>
    </ligand>
</feature>
<dbReference type="PRINTS" id="PR00461">
    <property type="entry name" value="PLPEROXIDASE"/>
</dbReference>
<dbReference type="PROSITE" id="PS50873">
    <property type="entry name" value="PEROXIDASE_4"/>
    <property type="match status" value="1"/>
</dbReference>
<keyword evidence="7" id="KW-0560">Oxidoreductase</keyword>
<gene>
    <name evidence="19" type="ORF">C4D60_Mb04t04110</name>
</gene>
<dbReference type="InterPro" id="IPR002016">
    <property type="entry name" value="Haem_peroxidase"/>
</dbReference>
<keyword evidence="4" id="KW-0349">Heme</keyword>
<feature type="binding site" evidence="13">
    <location>
        <position position="213"/>
    </location>
    <ligand>
        <name>substrate</name>
    </ligand>
</feature>
<sequence length="431" mass="45687">MDVAAKSKAFSYCAEYRGRREMMVCGEQMLSSDGSPNVQSRFLKAPLLTGQLNALSKDCIGVGGGGGSGSFDGGSLNFDLYISSCPQAEAIIFSGVEQAMASDPRMAASLLRLHFHDCFVNGCDASVLLDDTPNLVGEKTAGPNLNSLRGFDVVDGIKTELEMECPETVSCADVLAIAARDSVVLSGGPTWEVEVGRRDGVTASLSMATANIPAPTSDVATLVQKFQNLGLSTKDMVVLSGTRPPPTSTAFVSHSPTSDLEAVNVQARCSSFISRLNGGGIADDAADRIFLQSLQQLCADSNGTLAHLDLATPATFDNQYYVNLMSGEGLLPSDQVLVNGGGEVGSLVQAYAIDPVLFYEDFAVSMVRMGRLAPPPGSEAEVRRCCRVINSTPQSGMNIFGQLVSFIEKTLKPNTLSTIKVNLLVRDHRYS</sequence>
<feature type="disulfide bond" evidence="16">
    <location>
        <begin position="85"/>
        <end position="165"/>
    </location>
</feature>
<keyword evidence="6 14" id="KW-0106">Calcium</keyword>
<dbReference type="InterPro" id="IPR010255">
    <property type="entry name" value="Haem_peroxidase_sf"/>
</dbReference>
<dbReference type="GO" id="GO:0140825">
    <property type="term" value="F:lactoperoxidase activity"/>
    <property type="evidence" value="ECO:0007669"/>
    <property type="project" value="UniProtKB-EC"/>
</dbReference>
<keyword evidence="5 14" id="KW-0479">Metal-binding</keyword>
<dbReference type="Gene3D" id="1.10.420.10">
    <property type="entry name" value="Peroxidase, domain 2"/>
    <property type="match status" value="1"/>
</dbReference>
<feature type="active site" description="Proton acceptor" evidence="12">
    <location>
        <position position="116"/>
    </location>
</feature>
<evidence type="ECO:0000256" key="9">
    <source>
        <dbReference type="ARBA" id="ARBA00023157"/>
    </source>
</evidence>
<comment type="cofactor">
    <cofactor evidence="14">
        <name>heme b</name>
        <dbReference type="ChEBI" id="CHEBI:60344"/>
    </cofactor>
    <text evidence="14">Binds 1 heme b (iron(II)-protoporphyrin IX) group per subunit.</text>
</comment>
<dbReference type="Gene3D" id="1.10.520.10">
    <property type="match status" value="1"/>
</dbReference>
<dbReference type="CDD" id="cd00693">
    <property type="entry name" value="secretory_peroxidase"/>
    <property type="match status" value="1"/>
</dbReference>
<dbReference type="Proteomes" id="UP000317650">
    <property type="component" value="Chromosome 4"/>
</dbReference>
<feature type="domain" description="Plant heme peroxidase family profile" evidence="18">
    <location>
        <begin position="75"/>
        <end position="390"/>
    </location>
</feature>
<evidence type="ECO:0000313" key="20">
    <source>
        <dbReference type="Proteomes" id="UP000317650"/>
    </source>
</evidence>
<dbReference type="EMBL" id="PYDT01000001">
    <property type="protein sequence ID" value="THU71686.1"/>
    <property type="molecule type" value="Genomic_DNA"/>
</dbReference>
<evidence type="ECO:0000256" key="12">
    <source>
        <dbReference type="PIRSR" id="PIRSR600823-1"/>
    </source>
</evidence>
<keyword evidence="3" id="KW-0575">Peroxidase</keyword>
<feature type="binding site" description="axial binding residue" evidence="14">
    <location>
        <position position="254"/>
    </location>
    <ligand>
        <name>heme b</name>
        <dbReference type="ChEBI" id="CHEBI:60344"/>
    </ligand>
    <ligandPart>
        <name>Fe</name>
        <dbReference type="ChEBI" id="CHEBI:18248"/>
    </ligandPart>
</feature>
<feature type="binding site" evidence="14">
    <location>
        <position position="120"/>
    </location>
    <ligand>
        <name>Ca(2+)</name>
        <dbReference type="ChEBI" id="CHEBI:29108"/>
        <label>1</label>
    </ligand>
</feature>
<dbReference type="Pfam" id="PF00141">
    <property type="entry name" value="peroxidase"/>
    <property type="match status" value="2"/>
</dbReference>
<protein>
    <recommendedName>
        <fullName evidence="11">Peroxidase 1</fullName>
        <ecNumber evidence="2">1.11.1.7</ecNumber>
    </recommendedName>
</protein>
<comment type="similarity">
    <text evidence="17">Belongs to the peroxidase family.</text>
</comment>
<evidence type="ECO:0000256" key="10">
    <source>
        <dbReference type="ARBA" id="ARBA00023324"/>
    </source>
</evidence>
<feature type="disulfide bond" evidence="16">
    <location>
        <begin position="269"/>
        <end position="298"/>
    </location>
</feature>
<dbReference type="GO" id="GO:0046872">
    <property type="term" value="F:metal ion binding"/>
    <property type="evidence" value="ECO:0007669"/>
    <property type="project" value="UniProtKB-KW"/>
</dbReference>
<dbReference type="GO" id="GO:0006979">
    <property type="term" value="P:response to oxidative stress"/>
    <property type="evidence" value="ECO:0007669"/>
    <property type="project" value="InterPro"/>
</dbReference>
<evidence type="ECO:0000256" key="5">
    <source>
        <dbReference type="ARBA" id="ARBA00022723"/>
    </source>
</evidence>
<evidence type="ECO:0000256" key="3">
    <source>
        <dbReference type="ARBA" id="ARBA00022559"/>
    </source>
</evidence>
<evidence type="ECO:0000256" key="4">
    <source>
        <dbReference type="ARBA" id="ARBA00022617"/>
    </source>
</evidence>
<proteinExistence type="inferred from homology"/>
<evidence type="ECO:0000256" key="2">
    <source>
        <dbReference type="ARBA" id="ARBA00012313"/>
    </source>
</evidence>
<evidence type="ECO:0000256" key="7">
    <source>
        <dbReference type="ARBA" id="ARBA00023002"/>
    </source>
</evidence>
<keyword evidence="9 16" id="KW-1015">Disulfide bond</keyword>
<evidence type="ECO:0000259" key="18">
    <source>
        <dbReference type="PROSITE" id="PS50873"/>
    </source>
</evidence>
<feature type="binding site" evidence="14">
    <location>
        <position position="117"/>
    </location>
    <ligand>
        <name>Ca(2+)</name>
        <dbReference type="ChEBI" id="CHEBI:29108"/>
        <label>1</label>
    </ligand>
</feature>
<evidence type="ECO:0000256" key="8">
    <source>
        <dbReference type="ARBA" id="ARBA00023004"/>
    </source>
</evidence>
<feature type="binding site" evidence="14">
    <location>
        <position position="126"/>
    </location>
    <ligand>
        <name>Ca(2+)</name>
        <dbReference type="ChEBI" id="CHEBI:29108"/>
        <label>1</label>
    </ligand>
</feature>
<name>A0A4S8K9H5_MUSBA</name>
<evidence type="ECO:0000256" key="1">
    <source>
        <dbReference type="ARBA" id="ARBA00000189"/>
    </source>
</evidence>
<dbReference type="GO" id="GO:0020037">
    <property type="term" value="F:heme binding"/>
    <property type="evidence" value="ECO:0007669"/>
    <property type="project" value="InterPro"/>
</dbReference>
<comment type="catalytic activity">
    <reaction evidence="1">
        <text>2 a phenolic donor + H2O2 = 2 a phenolic radical donor + 2 H2O</text>
        <dbReference type="Rhea" id="RHEA:56136"/>
        <dbReference type="ChEBI" id="CHEBI:15377"/>
        <dbReference type="ChEBI" id="CHEBI:16240"/>
        <dbReference type="ChEBI" id="CHEBI:139520"/>
        <dbReference type="ChEBI" id="CHEBI:139521"/>
        <dbReference type="EC" id="1.11.1.7"/>
    </reaction>
</comment>
<dbReference type="InterPro" id="IPR033905">
    <property type="entry name" value="Secretory_peroxidase"/>
</dbReference>
<evidence type="ECO:0000256" key="13">
    <source>
        <dbReference type="PIRSR" id="PIRSR600823-2"/>
    </source>
</evidence>
<keyword evidence="20" id="KW-1185">Reference proteome</keyword>
<keyword evidence="8 14" id="KW-0408">Iron</keyword>
<evidence type="ECO:0000256" key="11">
    <source>
        <dbReference type="ARBA" id="ARBA00072322"/>
    </source>
</evidence>
<keyword evidence="10" id="KW-0376">Hydrogen peroxide</keyword>
<dbReference type="PRINTS" id="PR00458">
    <property type="entry name" value="PEROXIDASE"/>
</dbReference>
<dbReference type="PROSITE" id="PS00436">
    <property type="entry name" value="PEROXIDASE_2"/>
    <property type="match status" value="1"/>
</dbReference>
<feature type="binding site" evidence="14">
    <location>
        <position position="309"/>
    </location>
    <ligand>
        <name>Ca(2+)</name>
        <dbReference type="ChEBI" id="CHEBI:29108"/>
        <label>2</label>
    </ligand>
</feature>
<dbReference type="EC" id="1.11.1.7" evidence="2"/>
<feature type="binding site" evidence="14">
    <location>
        <position position="122"/>
    </location>
    <ligand>
        <name>Ca(2+)</name>
        <dbReference type="ChEBI" id="CHEBI:29108"/>
        <label>1</label>
    </ligand>
</feature>
<evidence type="ECO:0000256" key="16">
    <source>
        <dbReference type="PIRSR" id="PIRSR600823-5"/>
    </source>
</evidence>
<feature type="site" description="Transition state stabilizer" evidence="15">
    <location>
        <position position="112"/>
    </location>
</feature>
<comment type="caution">
    <text evidence="19">The sequence shown here is derived from an EMBL/GenBank/DDBJ whole genome shotgun (WGS) entry which is preliminary data.</text>
</comment>
<feature type="disulfide bond" evidence="16">
    <location>
        <begin position="118"/>
        <end position="123"/>
    </location>
</feature>
<organism evidence="19 20">
    <name type="scientific">Musa balbisiana</name>
    <name type="common">Banana</name>
    <dbReference type="NCBI Taxonomy" id="52838"/>
    <lineage>
        <taxon>Eukaryota</taxon>
        <taxon>Viridiplantae</taxon>
        <taxon>Streptophyta</taxon>
        <taxon>Embryophyta</taxon>
        <taxon>Tracheophyta</taxon>
        <taxon>Spermatophyta</taxon>
        <taxon>Magnoliopsida</taxon>
        <taxon>Liliopsida</taxon>
        <taxon>Zingiberales</taxon>
        <taxon>Musaceae</taxon>
        <taxon>Musa</taxon>
    </lineage>
</organism>
<comment type="cofactor">
    <cofactor evidence="14">
        <name>Ca(2+)</name>
        <dbReference type="ChEBI" id="CHEBI:29108"/>
    </cofactor>
    <text evidence="14">Binds 2 calcium ions per subunit.</text>
</comment>
<dbReference type="GO" id="GO:0042744">
    <property type="term" value="P:hydrogen peroxide catabolic process"/>
    <property type="evidence" value="ECO:0007669"/>
    <property type="project" value="UniProtKB-KW"/>
</dbReference>
<dbReference type="SUPFAM" id="SSF48113">
    <property type="entry name" value="Heme-dependent peroxidases"/>
    <property type="match status" value="1"/>
</dbReference>